<dbReference type="InterPro" id="IPR002048">
    <property type="entry name" value="EF_hand_dom"/>
</dbReference>
<evidence type="ECO:0000256" key="1">
    <source>
        <dbReference type="ARBA" id="ARBA00022737"/>
    </source>
</evidence>
<dbReference type="InterPro" id="IPR011992">
    <property type="entry name" value="EF-hand-dom_pair"/>
</dbReference>
<sequence>MPISRYTMADISVRKELPDLEKVFAKYDTDKDGTVNTSELLKMCEDLEQPATEDEVDFVIEQFDANGDGKLDYSEFVGLMQMLRRGME</sequence>
<evidence type="ECO:0000313" key="4">
    <source>
        <dbReference type="EMBL" id="KAG0315289.1"/>
    </source>
</evidence>
<evidence type="ECO:0000259" key="3">
    <source>
        <dbReference type="PROSITE" id="PS50222"/>
    </source>
</evidence>
<dbReference type="GO" id="GO:0043226">
    <property type="term" value="C:organelle"/>
    <property type="evidence" value="ECO:0007669"/>
    <property type="project" value="UniProtKB-ARBA"/>
</dbReference>
<comment type="caution">
    <text evidence="4">The sequence shown here is derived from an EMBL/GenBank/DDBJ whole genome shotgun (WGS) entry which is preliminary data.</text>
</comment>
<organism evidence="4 5">
    <name type="scientific">Dissophora globulifera</name>
    <dbReference type="NCBI Taxonomy" id="979702"/>
    <lineage>
        <taxon>Eukaryota</taxon>
        <taxon>Fungi</taxon>
        <taxon>Fungi incertae sedis</taxon>
        <taxon>Mucoromycota</taxon>
        <taxon>Mortierellomycotina</taxon>
        <taxon>Mortierellomycetes</taxon>
        <taxon>Mortierellales</taxon>
        <taxon>Mortierellaceae</taxon>
        <taxon>Dissophora</taxon>
    </lineage>
</organism>
<dbReference type="InterPro" id="IPR018247">
    <property type="entry name" value="EF_Hand_1_Ca_BS"/>
</dbReference>
<accession>A0A9P6UPL0</accession>
<gene>
    <name evidence="4" type="ORF">BGZ99_007544</name>
</gene>
<feature type="domain" description="EF-hand" evidence="3">
    <location>
        <begin position="51"/>
        <end position="86"/>
    </location>
</feature>
<protein>
    <recommendedName>
        <fullName evidence="3">EF-hand domain-containing protein</fullName>
    </recommendedName>
</protein>
<keyword evidence="2" id="KW-0106">Calcium</keyword>
<dbReference type="GO" id="GO:0005509">
    <property type="term" value="F:calcium ion binding"/>
    <property type="evidence" value="ECO:0007669"/>
    <property type="project" value="InterPro"/>
</dbReference>
<reference evidence="4" key="1">
    <citation type="journal article" date="2020" name="Fungal Divers.">
        <title>Resolving the Mortierellaceae phylogeny through synthesis of multi-gene phylogenetics and phylogenomics.</title>
        <authorList>
            <person name="Vandepol N."/>
            <person name="Liber J."/>
            <person name="Desiro A."/>
            <person name="Na H."/>
            <person name="Kennedy M."/>
            <person name="Barry K."/>
            <person name="Grigoriev I.V."/>
            <person name="Miller A.N."/>
            <person name="O'Donnell K."/>
            <person name="Stajich J.E."/>
            <person name="Bonito G."/>
        </authorList>
    </citation>
    <scope>NUCLEOTIDE SEQUENCE</scope>
    <source>
        <strain evidence="4">REB-010B</strain>
    </source>
</reference>
<keyword evidence="5" id="KW-1185">Reference proteome</keyword>
<dbReference type="Pfam" id="PF13499">
    <property type="entry name" value="EF-hand_7"/>
    <property type="match status" value="1"/>
</dbReference>
<dbReference type="SMART" id="SM00054">
    <property type="entry name" value="EFh"/>
    <property type="match status" value="2"/>
</dbReference>
<dbReference type="SUPFAM" id="SSF47473">
    <property type="entry name" value="EF-hand"/>
    <property type="match status" value="1"/>
</dbReference>
<dbReference type="FunFam" id="1.10.238.10:FF:000178">
    <property type="entry name" value="Calmodulin-2 A"/>
    <property type="match status" value="1"/>
</dbReference>
<evidence type="ECO:0000313" key="5">
    <source>
        <dbReference type="Proteomes" id="UP000738325"/>
    </source>
</evidence>
<name>A0A9P6UPL0_9FUNG</name>
<dbReference type="OrthoDB" id="26525at2759"/>
<keyword evidence="1" id="KW-0677">Repeat</keyword>
<feature type="domain" description="EF-hand" evidence="3">
    <location>
        <begin position="15"/>
        <end position="50"/>
    </location>
</feature>
<dbReference type="PROSITE" id="PS50222">
    <property type="entry name" value="EF_HAND_2"/>
    <property type="match status" value="2"/>
</dbReference>
<dbReference type="PROSITE" id="PS00018">
    <property type="entry name" value="EF_HAND_1"/>
    <property type="match status" value="2"/>
</dbReference>
<dbReference type="CDD" id="cd00051">
    <property type="entry name" value="EFh"/>
    <property type="match status" value="1"/>
</dbReference>
<proteinExistence type="predicted"/>
<dbReference type="AlphaFoldDB" id="A0A9P6UPL0"/>
<dbReference type="Gene3D" id="1.10.238.10">
    <property type="entry name" value="EF-hand"/>
    <property type="match status" value="1"/>
</dbReference>
<dbReference type="EMBL" id="JAAAIP010000549">
    <property type="protein sequence ID" value="KAG0315289.1"/>
    <property type="molecule type" value="Genomic_DNA"/>
</dbReference>
<dbReference type="Proteomes" id="UP000738325">
    <property type="component" value="Unassembled WGS sequence"/>
</dbReference>
<evidence type="ECO:0000256" key="2">
    <source>
        <dbReference type="ARBA" id="ARBA00022837"/>
    </source>
</evidence>